<reference evidence="2" key="1">
    <citation type="submission" date="2023-07" db="EMBL/GenBank/DDBJ databases">
        <title>30 novel species of actinomycetes from the DSMZ collection.</title>
        <authorList>
            <person name="Nouioui I."/>
        </authorList>
    </citation>
    <scope>NUCLEOTIDE SEQUENCE [LARGE SCALE GENOMIC DNA]</scope>
    <source>
        <strain evidence="2">DSM 44918</strain>
    </source>
</reference>
<accession>A0ABU2LTV9</accession>
<evidence type="ECO:0000313" key="1">
    <source>
        <dbReference type="EMBL" id="MDT0321040.1"/>
    </source>
</evidence>
<dbReference type="InterPro" id="IPR036689">
    <property type="entry name" value="ESAT-6-like_sf"/>
</dbReference>
<sequence>MSDPNLRVTGSTISELTRDMDDVTRELQGIRSRVSGANAQAQANWSGETARAHAQGAEELDAVLGRLTRSLGNLRDLVQMSADGFTAEEQEQAAQVRAATTLNDRIAGR</sequence>
<name>A0ABU2LTV9_9ACTN</name>
<evidence type="ECO:0000313" key="2">
    <source>
        <dbReference type="Proteomes" id="UP001183420"/>
    </source>
</evidence>
<dbReference type="RefSeq" id="WP_311601239.1">
    <property type="nucleotide sequence ID" value="NZ_JAVREM010000033.1"/>
</dbReference>
<gene>
    <name evidence="1" type="ORF">RNC47_22155</name>
</gene>
<dbReference type="Proteomes" id="UP001183420">
    <property type="component" value="Unassembled WGS sequence"/>
</dbReference>
<protein>
    <submittedName>
        <fullName evidence="1">WXG100 family type VII secretion target</fullName>
    </submittedName>
</protein>
<dbReference type="SUPFAM" id="SSF140453">
    <property type="entry name" value="EsxAB dimer-like"/>
    <property type="match status" value="1"/>
</dbReference>
<dbReference type="InterPro" id="IPR010310">
    <property type="entry name" value="T7SS_ESAT-6-like"/>
</dbReference>
<dbReference type="Pfam" id="PF06013">
    <property type="entry name" value="WXG100"/>
    <property type="match status" value="1"/>
</dbReference>
<proteinExistence type="predicted"/>
<organism evidence="1 2">
    <name type="scientific">Streptomyces millisiae</name>
    <dbReference type="NCBI Taxonomy" id="3075542"/>
    <lineage>
        <taxon>Bacteria</taxon>
        <taxon>Bacillati</taxon>
        <taxon>Actinomycetota</taxon>
        <taxon>Actinomycetes</taxon>
        <taxon>Kitasatosporales</taxon>
        <taxon>Streptomycetaceae</taxon>
        <taxon>Streptomyces</taxon>
    </lineage>
</organism>
<dbReference type="Gene3D" id="1.10.287.1060">
    <property type="entry name" value="ESAT-6-like"/>
    <property type="match status" value="1"/>
</dbReference>
<keyword evidence="2" id="KW-1185">Reference proteome</keyword>
<comment type="caution">
    <text evidence="1">The sequence shown here is derived from an EMBL/GenBank/DDBJ whole genome shotgun (WGS) entry which is preliminary data.</text>
</comment>
<dbReference type="EMBL" id="JAVREM010000033">
    <property type="protein sequence ID" value="MDT0321040.1"/>
    <property type="molecule type" value="Genomic_DNA"/>
</dbReference>